<dbReference type="InterPro" id="IPR003476">
    <property type="entry name" value="Glyco_hydro_42"/>
</dbReference>
<sequence length="692" mass="75935">MNTLGRMADDVTAPEPTTPAKPAIPSWPIGLTVMGYGGDYNPEQWPMEVRLEDIAMMREAGVNLVSLAIFSWATLEPREGRYDWTWLDNILDRLQAAGVKVALATATASPPPWLTANHPEILPRTAEGVELHQGGRQSYAPSSPVYREYAVKMAKAIAERYAEHPALALWHIDNEIGCHVPHDYSESAQRAFRTWLRRRYRTIDRLNTAWGTAFWSQRYSAFKDVLPPLSAPTYANPTQQLDFARFSSDTLLDYYKKLRDAVRPITPHIPSTTNFMVNLSTKWMDYYRWAREVDVVATDHYTIAADAEREVDLALAADMTRGVAGGKPWILMEHSTGAVNWQPRNRAKGPGEMLRNSLAHVARGADSVMFFQFRQSQAGAEKFHSALVPHAGRESAIWRESVHLGEVLANLGDVVGSRVQARVALLFDYQAWWACELDSHPSEDVTYGDRLRALYRELWRRGVATDVVQPGADLSEYDLILVPTLYLITDADAANVAAAAERGATVLITYFSGIVDENDHARLGGYPGAFRELLGVRTDEFFPLLADERVTLDDGTTADVWTERVEVTTAEVVRSFTDGPLPDGPAVTRNAVGEGAAWYVATRQDEAGTAAVIEQVLAESGVAPAAATTPGVEVVRRAEHGEDGGNRSFLFVLNHTDAAATVPATGTDLVSGAEVGESVVVPAHGVAVVAEG</sequence>
<dbReference type="Gene3D" id="2.60.40.1180">
    <property type="entry name" value="Golgi alpha-mannosidase II"/>
    <property type="match status" value="1"/>
</dbReference>
<dbReference type="GO" id="GO:0006012">
    <property type="term" value="P:galactose metabolic process"/>
    <property type="evidence" value="ECO:0007669"/>
    <property type="project" value="InterPro"/>
</dbReference>
<dbReference type="STRING" id="648782.SAMN04488554_3239"/>
<dbReference type="InterPro" id="IPR013738">
    <property type="entry name" value="Beta_galactosidase_Trimer"/>
</dbReference>
<gene>
    <name evidence="13" type="ORF">SAMN04488554_3239</name>
</gene>
<dbReference type="PANTHER" id="PTHR36447:SF1">
    <property type="entry name" value="BETA-GALACTOSIDASE GANA"/>
    <property type="match status" value="1"/>
</dbReference>
<evidence type="ECO:0000256" key="2">
    <source>
        <dbReference type="ARBA" id="ARBA00005940"/>
    </source>
</evidence>
<dbReference type="SUPFAM" id="SSF51445">
    <property type="entry name" value="(Trans)glycosidases"/>
    <property type="match status" value="1"/>
</dbReference>
<feature type="domain" description="Beta-galactosidase C-terminal" evidence="12">
    <location>
        <begin position="631"/>
        <end position="689"/>
    </location>
</feature>
<feature type="binding site" evidence="8">
    <location>
        <position position="136"/>
    </location>
    <ligand>
        <name>substrate</name>
    </ligand>
</feature>
<dbReference type="PIRSF" id="PIRSF001084">
    <property type="entry name" value="B-galactosidase"/>
    <property type="match status" value="1"/>
</dbReference>
<dbReference type="InterPro" id="IPR029062">
    <property type="entry name" value="Class_I_gatase-like"/>
</dbReference>
<evidence type="ECO:0000256" key="4">
    <source>
        <dbReference type="ARBA" id="ARBA00022801"/>
    </source>
</evidence>
<dbReference type="GO" id="GO:0004565">
    <property type="term" value="F:beta-galactosidase activity"/>
    <property type="evidence" value="ECO:0007669"/>
    <property type="project" value="UniProtKB-EC"/>
</dbReference>
<feature type="region of interest" description="Disordered" evidence="9">
    <location>
        <begin position="1"/>
        <end position="23"/>
    </location>
</feature>
<dbReference type="Proteomes" id="UP000199220">
    <property type="component" value="Unassembled WGS sequence"/>
</dbReference>
<proteinExistence type="inferred from homology"/>
<dbReference type="PANTHER" id="PTHR36447">
    <property type="entry name" value="BETA-GALACTOSIDASE GANA"/>
    <property type="match status" value="1"/>
</dbReference>
<feature type="binding site" evidence="8">
    <location>
        <position position="341"/>
    </location>
    <ligand>
        <name>substrate</name>
    </ligand>
</feature>
<evidence type="ECO:0000256" key="8">
    <source>
        <dbReference type="PIRSR" id="PIRSR001084-2"/>
    </source>
</evidence>
<evidence type="ECO:0000259" key="11">
    <source>
        <dbReference type="Pfam" id="PF08532"/>
    </source>
</evidence>
<dbReference type="InterPro" id="IPR017853">
    <property type="entry name" value="GH"/>
</dbReference>
<dbReference type="CDD" id="cd03143">
    <property type="entry name" value="A4_beta-galactosidase_middle_domain"/>
    <property type="match status" value="1"/>
</dbReference>
<dbReference type="EMBL" id="FNTX01000002">
    <property type="protein sequence ID" value="SEE86068.1"/>
    <property type="molecule type" value="Genomic_DNA"/>
</dbReference>
<evidence type="ECO:0000256" key="5">
    <source>
        <dbReference type="ARBA" id="ARBA00023295"/>
    </source>
</evidence>
<accession>A0A1H5MC92</accession>
<dbReference type="EC" id="3.2.1.23" evidence="3 6"/>
<keyword evidence="14" id="KW-1185">Reference proteome</keyword>
<protein>
    <recommendedName>
        <fullName evidence="3 6">Beta-galactosidase</fullName>
        <shortName evidence="6">Beta-gal</shortName>
        <ecNumber evidence="3 6">3.2.1.23</ecNumber>
    </recommendedName>
</protein>
<evidence type="ECO:0000259" key="10">
    <source>
        <dbReference type="Pfam" id="PF02449"/>
    </source>
</evidence>
<evidence type="ECO:0000256" key="6">
    <source>
        <dbReference type="PIRNR" id="PIRNR001084"/>
    </source>
</evidence>
<dbReference type="Pfam" id="PF02449">
    <property type="entry name" value="Glyco_hydro_42"/>
    <property type="match status" value="1"/>
</dbReference>
<dbReference type="InterPro" id="IPR013780">
    <property type="entry name" value="Glyco_hydro_b"/>
</dbReference>
<comment type="similarity">
    <text evidence="2 6">Belongs to the glycosyl hydrolase 42 family.</text>
</comment>
<evidence type="ECO:0000259" key="12">
    <source>
        <dbReference type="Pfam" id="PF08533"/>
    </source>
</evidence>
<feature type="active site" description="Nucleophile" evidence="7">
    <location>
        <position position="333"/>
    </location>
</feature>
<dbReference type="Pfam" id="PF08532">
    <property type="entry name" value="Glyco_hydro_42M"/>
    <property type="match status" value="1"/>
</dbReference>
<evidence type="ECO:0000256" key="3">
    <source>
        <dbReference type="ARBA" id="ARBA00012756"/>
    </source>
</evidence>
<feature type="domain" description="Glycoside hydrolase family 42 N-terminal" evidence="10">
    <location>
        <begin position="39"/>
        <end position="410"/>
    </location>
</feature>
<organism evidence="13 14">
    <name type="scientific">Ruania alba</name>
    <dbReference type="NCBI Taxonomy" id="648782"/>
    <lineage>
        <taxon>Bacteria</taxon>
        <taxon>Bacillati</taxon>
        <taxon>Actinomycetota</taxon>
        <taxon>Actinomycetes</taxon>
        <taxon>Micrococcales</taxon>
        <taxon>Ruaniaceae</taxon>
        <taxon>Ruania</taxon>
    </lineage>
</organism>
<feature type="domain" description="Beta-galactosidase trimerisation" evidence="11">
    <location>
        <begin position="421"/>
        <end position="622"/>
    </location>
</feature>
<name>A0A1H5MC92_9MICO</name>
<dbReference type="SUPFAM" id="SSF52317">
    <property type="entry name" value="Class I glutamine amidotransferase-like"/>
    <property type="match status" value="1"/>
</dbReference>
<dbReference type="Gene3D" id="3.20.20.80">
    <property type="entry name" value="Glycosidases"/>
    <property type="match status" value="1"/>
</dbReference>
<evidence type="ECO:0000313" key="13">
    <source>
        <dbReference type="EMBL" id="SEE86068.1"/>
    </source>
</evidence>
<dbReference type="InterPro" id="IPR013529">
    <property type="entry name" value="Glyco_hydro_42_N"/>
</dbReference>
<keyword evidence="4 6" id="KW-0378">Hydrolase</keyword>
<evidence type="ECO:0000256" key="7">
    <source>
        <dbReference type="PIRSR" id="PIRSR001084-1"/>
    </source>
</evidence>
<reference evidence="14" key="1">
    <citation type="submission" date="2016-10" db="EMBL/GenBank/DDBJ databases">
        <authorList>
            <person name="Varghese N."/>
            <person name="Submissions S."/>
        </authorList>
    </citation>
    <scope>NUCLEOTIDE SEQUENCE [LARGE SCALE GENOMIC DNA]</scope>
    <source>
        <strain evidence="14">DSM 21368</strain>
    </source>
</reference>
<dbReference type="InterPro" id="IPR013739">
    <property type="entry name" value="Beta_galactosidase_C"/>
</dbReference>
<evidence type="ECO:0000313" key="14">
    <source>
        <dbReference type="Proteomes" id="UP000199220"/>
    </source>
</evidence>
<dbReference type="Gene3D" id="3.40.50.880">
    <property type="match status" value="1"/>
</dbReference>
<evidence type="ECO:0000256" key="1">
    <source>
        <dbReference type="ARBA" id="ARBA00001412"/>
    </source>
</evidence>
<comment type="catalytic activity">
    <reaction evidence="1 6">
        <text>Hydrolysis of terminal non-reducing beta-D-galactose residues in beta-D-galactosides.</text>
        <dbReference type="EC" id="3.2.1.23"/>
    </reaction>
</comment>
<dbReference type="GO" id="GO:0009341">
    <property type="term" value="C:beta-galactosidase complex"/>
    <property type="evidence" value="ECO:0007669"/>
    <property type="project" value="InterPro"/>
</dbReference>
<keyword evidence="5 6" id="KW-0326">Glycosidase</keyword>
<dbReference type="Pfam" id="PF08533">
    <property type="entry name" value="Glyco_hydro_42C"/>
    <property type="match status" value="1"/>
</dbReference>
<feature type="binding site" evidence="8">
    <location>
        <position position="174"/>
    </location>
    <ligand>
        <name>substrate</name>
    </ligand>
</feature>
<evidence type="ECO:0000256" key="9">
    <source>
        <dbReference type="SAM" id="MobiDB-lite"/>
    </source>
</evidence>
<feature type="compositionally biased region" description="Low complexity" evidence="9">
    <location>
        <begin position="13"/>
        <end position="23"/>
    </location>
</feature>
<feature type="active site" description="Proton donor" evidence="7">
    <location>
        <position position="175"/>
    </location>
</feature>
<dbReference type="AlphaFoldDB" id="A0A1H5MC92"/>